<evidence type="ECO:0000313" key="3">
    <source>
        <dbReference type="EMBL" id="ETT85280.1"/>
    </source>
</evidence>
<gene>
    <name evidence="3" type="ORF">C176_11304</name>
</gene>
<keyword evidence="1" id="KW-0812">Transmembrane</keyword>
<sequence>MKQIIFLFLFTCLMILPKHSSATTWAFSFVSWNGYVYEVTDEPVTDIDKEIGHVTSYSDMEPLGGNFSNTYKKGTMYFSIKGINTAQAIAVQVKDEQYLKAVMRHEQQSTILNTLQNKLFFPISAGLIVLILMTIIIIKRFK</sequence>
<reference evidence="3 4" key="1">
    <citation type="journal article" date="2014" name="BMC Genomics">
        <title>Genomic comparison of sporeforming bacilli isolated from milk.</title>
        <authorList>
            <person name="Moreno Switt A.I."/>
            <person name="Andrus A.D."/>
            <person name="Ranieri M.L."/>
            <person name="Orsi R.H."/>
            <person name="Ivy R."/>
            <person name="den Bakker H.C."/>
            <person name="Martin N.H."/>
            <person name="Wiedmann M."/>
            <person name="Boor K.J."/>
        </authorList>
    </citation>
    <scope>NUCLEOTIDE SEQUENCE [LARGE SCALE GENOMIC DNA]</scope>
    <source>
        <strain evidence="3 4">FSL R5-213</strain>
    </source>
</reference>
<keyword evidence="1" id="KW-0472">Membrane</keyword>
<dbReference type="eggNOG" id="ENOG5032V8E">
    <property type="taxonomic scope" value="Bacteria"/>
</dbReference>
<protein>
    <submittedName>
        <fullName evidence="3">Uncharacterized protein</fullName>
    </submittedName>
</protein>
<feature type="transmembrane region" description="Helical" evidence="1">
    <location>
        <begin position="119"/>
        <end position="138"/>
    </location>
</feature>
<organism evidence="3 4">
    <name type="scientific">Viridibacillus arenosi FSL R5-213</name>
    <dbReference type="NCBI Taxonomy" id="1227360"/>
    <lineage>
        <taxon>Bacteria</taxon>
        <taxon>Bacillati</taxon>
        <taxon>Bacillota</taxon>
        <taxon>Bacilli</taxon>
        <taxon>Bacillales</taxon>
        <taxon>Caryophanaceae</taxon>
        <taxon>Viridibacillus</taxon>
    </lineage>
</organism>
<evidence type="ECO:0000313" key="4">
    <source>
        <dbReference type="Proteomes" id="UP000019062"/>
    </source>
</evidence>
<feature type="chain" id="PRO_5004841169" evidence="2">
    <location>
        <begin position="23"/>
        <end position="142"/>
    </location>
</feature>
<evidence type="ECO:0000256" key="2">
    <source>
        <dbReference type="SAM" id="SignalP"/>
    </source>
</evidence>
<keyword evidence="4" id="KW-1185">Reference proteome</keyword>
<dbReference type="EMBL" id="ASQA01000018">
    <property type="protein sequence ID" value="ETT85280.1"/>
    <property type="molecule type" value="Genomic_DNA"/>
</dbReference>
<proteinExistence type="predicted"/>
<evidence type="ECO:0000256" key="1">
    <source>
        <dbReference type="SAM" id="Phobius"/>
    </source>
</evidence>
<keyword evidence="1" id="KW-1133">Transmembrane helix</keyword>
<dbReference type="AlphaFoldDB" id="W4EXL5"/>
<dbReference type="Proteomes" id="UP000019062">
    <property type="component" value="Unassembled WGS sequence"/>
</dbReference>
<dbReference type="RefSeq" id="WP_051448702.1">
    <property type="nucleotide sequence ID" value="NZ_ASQA01000018.1"/>
</dbReference>
<accession>W4EXL5</accession>
<comment type="caution">
    <text evidence="3">The sequence shown here is derived from an EMBL/GenBank/DDBJ whole genome shotgun (WGS) entry which is preliminary data.</text>
</comment>
<keyword evidence="2" id="KW-0732">Signal</keyword>
<feature type="signal peptide" evidence="2">
    <location>
        <begin position="1"/>
        <end position="22"/>
    </location>
</feature>
<name>W4EXL5_9BACL</name>